<organism evidence="1">
    <name type="scientific">Anguilla anguilla</name>
    <name type="common">European freshwater eel</name>
    <name type="synonym">Muraena anguilla</name>
    <dbReference type="NCBI Taxonomy" id="7936"/>
    <lineage>
        <taxon>Eukaryota</taxon>
        <taxon>Metazoa</taxon>
        <taxon>Chordata</taxon>
        <taxon>Craniata</taxon>
        <taxon>Vertebrata</taxon>
        <taxon>Euteleostomi</taxon>
        <taxon>Actinopterygii</taxon>
        <taxon>Neopterygii</taxon>
        <taxon>Teleostei</taxon>
        <taxon>Anguilliformes</taxon>
        <taxon>Anguillidae</taxon>
        <taxon>Anguilla</taxon>
    </lineage>
</organism>
<dbReference type="AlphaFoldDB" id="A0A0E9QCE9"/>
<name>A0A0E9QCE9_ANGAN</name>
<evidence type="ECO:0000313" key="1">
    <source>
        <dbReference type="EMBL" id="JAH14459.1"/>
    </source>
</evidence>
<reference evidence="1" key="2">
    <citation type="journal article" date="2015" name="Fish Shellfish Immunol.">
        <title>Early steps in the European eel (Anguilla anguilla)-Vibrio vulnificus interaction in the gills: Role of the RtxA13 toxin.</title>
        <authorList>
            <person name="Callol A."/>
            <person name="Pajuelo D."/>
            <person name="Ebbesson L."/>
            <person name="Teles M."/>
            <person name="MacKenzie S."/>
            <person name="Amaro C."/>
        </authorList>
    </citation>
    <scope>NUCLEOTIDE SEQUENCE</scope>
</reference>
<sequence length="42" mass="4772">MQTAGRRRSVTQINRNNDIVKTVNFGVPFGCPVNTVRQSMMF</sequence>
<proteinExistence type="predicted"/>
<dbReference type="EMBL" id="GBXM01094118">
    <property type="protein sequence ID" value="JAH14459.1"/>
    <property type="molecule type" value="Transcribed_RNA"/>
</dbReference>
<protein>
    <submittedName>
        <fullName evidence="1">Uncharacterized protein</fullName>
    </submittedName>
</protein>
<reference evidence="1" key="1">
    <citation type="submission" date="2014-11" db="EMBL/GenBank/DDBJ databases">
        <authorList>
            <person name="Amaro Gonzalez C."/>
        </authorList>
    </citation>
    <scope>NUCLEOTIDE SEQUENCE</scope>
</reference>
<accession>A0A0E9QCE9</accession>